<sequence length="111" mass="12370">MTSGFLLGTPRRELPEIKEISLCPPRGKRGERNVGAQYRNMTTRYATPKLTIRAKDIVDTCMSAERDSDAEGSSLGGVDQNLIRRSAADPRPRHAHIFFSSVDFSSDLARF</sequence>
<proteinExistence type="predicted"/>
<dbReference type="EMBL" id="CP159253">
    <property type="protein sequence ID" value="XCG49527.1"/>
    <property type="molecule type" value="Genomic_DNA"/>
</dbReference>
<protein>
    <submittedName>
        <fullName evidence="1">Uncharacterized protein</fullName>
    </submittedName>
</protein>
<accession>A0AAU8CRM8</accession>
<dbReference type="AlphaFoldDB" id="A0AAU8CRM8"/>
<dbReference type="RefSeq" id="WP_353642940.1">
    <property type="nucleotide sequence ID" value="NZ_CP159253.1"/>
</dbReference>
<organism evidence="1">
    <name type="scientific">Mesorhizobium sp. WSM2240</name>
    <dbReference type="NCBI Taxonomy" id="3228851"/>
    <lineage>
        <taxon>Bacteria</taxon>
        <taxon>Pseudomonadati</taxon>
        <taxon>Pseudomonadota</taxon>
        <taxon>Alphaproteobacteria</taxon>
        <taxon>Hyphomicrobiales</taxon>
        <taxon>Phyllobacteriaceae</taxon>
        <taxon>Mesorhizobium</taxon>
    </lineage>
</organism>
<reference evidence="1" key="1">
    <citation type="submission" date="2024-06" db="EMBL/GenBank/DDBJ databases">
        <title>Mesorhizobium karijinii sp. nov., a symbiont of the iconic Swainsona formosa from arid Australia.</title>
        <authorList>
            <person name="Hill Y.J."/>
            <person name="Watkin E.L.J."/>
            <person name="O'Hara G.W."/>
            <person name="Terpolilli J."/>
            <person name="Tye M.L."/>
            <person name="Kohlmeier M.G."/>
        </authorList>
    </citation>
    <scope>NUCLEOTIDE SEQUENCE</scope>
    <source>
        <strain evidence="1">WSM2240</strain>
    </source>
</reference>
<evidence type="ECO:0000313" key="1">
    <source>
        <dbReference type="EMBL" id="XCG49527.1"/>
    </source>
</evidence>
<name>A0AAU8CRM8_9HYPH</name>
<gene>
    <name evidence="1" type="ORF">ABVK50_02530</name>
</gene>